<dbReference type="AlphaFoldDB" id="A0A5R9GZC5"/>
<dbReference type="PANTHER" id="PTHR42885">
    <property type="entry name" value="HISTIDINOL-PHOSPHATE AMINOTRANSFERASE-RELATED"/>
    <property type="match status" value="1"/>
</dbReference>
<evidence type="ECO:0000256" key="11">
    <source>
        <dbReference type="HAMAP-Rule" id="MF_01023"/>
    </source>
</evidence>
<evidence type="ECO:0000256" key="7">
    <source>
        <dbReference type="ARBA" id="ARBA00022679"/>
    </source>
</evidence>
<dbReference type="PANTHER" id="PTHR42885:SF2">
    <property type="entry name" value="HISTIDINOL-PHOSPHATE AMINOTRANSFERASE"/>
    <property type="match status" value="1"/>
</dbReference>
<keyword evidence="8 11" id="KW-0663">Pyridoxal phosphate</keyword>
<dbReference type="OrthoDB" id="9813612at2"/>
<dbReference type="EC" id="2.6.1.9" evidence="11"/>
<organism evidence="13 14">
    <name type="scientific">Mariprofundus erugo</name>
    <dbReference type="NCBI Taxonomy" id="2528639"/>
    <lineage>
        <taxon>Bacteria</taxon>
        <taxon>Pseudomonadati</taxon>
        <taxon>Pseudomonadota</taxon>
        <taxon>Candidatius Mariprofundia</taxon>
        <taxon>Mariprofundales</taxon>
        <taxon>Mariprofundaceae</taxon>
        <taxon>Mariprofundus</taxon>
    </lineage>
</organism>
<comment type="pathway">
    <text evidence="2 11">Amino-acid biosynthesis; L-histidine biosynthesis; L-histidine from 5-phospho-alpha-D-ribose 1-diphosphate: step 7/9.</text>
</comment>
<dbReference type="Proteomes" id="UP000306585">
    <property type="component" value="Unassembled WGS sequence"/>
</dbReference>
<dbReference type="NCBIfam" id="TIGR01141">
    <property type="entry name" value="hisC"/>
    <property type="match status" value="1"/>
</dbReference>
<dbReference type="GO" id="GO:0004400">
    <property type="term" value="F:histidinol-phosphate transaminase activity"/>
    <property type="evidence" value="ECO:0007669"/>
    <property type="project" value="UniProtKB-UniRule"/>
</dbReference>
<evidence type="ECO:0000256" key="3">
    <source>
        <dbReference type="ARBA" id="ARBA00007970"/>
    </source>
</evidence>
<dbReference type="InterPro" id="IPR004839">
    <property type="entry name" value="Aminotransferase_I/II_large"/>
</dbReference>
<evidence type="ECO:0000256" key="10">
    <source>
        <dbReference type="ARBA" id="ARBA00047481"/>
    </source>
</evidence>
<dbReference type="Gene3D" id="3.40.640.10">
    <property type="entry name" value="Type I PLP-dependent aspartate aminotransferase-like (Major domain)"/>
    <property type="match status" value="1"/>
</dbReference>
<feature type="domain" description="Aminotransferase class I/classII large" evidence="12">
    <location>
        <begin position="43"/>
        <end position="339"/>
    </location>
</feature>
<comment type="similarity">
    <text evidence="3 11">Belongs to the class-II pyridoxal-phosphate-dependent aminotransferase family. Histidinol-phosphate aminotransferase subfamily.</text>
</comment>
<keyword evidence="5 11" id="KW-0032">Aminotransferase</keyword>
<evidence type="ECO:0000313" key="13">
    <source>
        <dbReference type="EMBL" id="TLS69167.1"/>
    </source>
</evidence>
<feature type="modified residue" description="N6-(pyridoxal phosphate)lysine" evidence="11">
    <location>
        <position position="205"/>
    </location>
</feature>
<accession>A0A5R9GZC5</accession>
<keyword evidence="6 11" id="KW-0028">Amino-acid biosynthesis</keyword>
<gene>
    <name evidence="11" type="primary">hisC</name>
    <name evidence="13" type="ORF">FEF65_01385</name>
</gene>
<dbReference type="EMBL" id="VBRY01000001">
    <property type="protein sequence ID" value="TLS69167.1"/>
    <property type="molecule type" value="Genomic_DNA"/>
</dbReference>
<proteinExistence type="inferred from homology"/>
<dbReference type="GO" id="GO:0030170">
    <property type="term" value="F:pyridoxal phosphate binding"/>
    <property type="evidence" value="ECO:0007669"/>
    <property type="project" value="InterPro"/>
</dbReference>
<dbReference type="HAMAP" id="MF_01023">
    <property type="entry name" value="HisC_aminotrans_2"/>
    <property type="match status" value="1"/>
</dbReference>
<dbReference type="InterPro" id="IPR015422">
    <property type="entry name" value="PyrdxlP-dep_Trfase_small"/>
</dbReference>
<evidence type="ECO:0000256" key="5">
    <source>
        <dbReference type="ARBA" id="ARBA00022576"/>
    </source>
</evidence>
<reference evidence="13 14" key="1">
    <citation type="journal article" date="2019" name="Appl. Environ. Microbiol.">
        <title>Environmental Evidence and Genomic Insight of Iron-oxidizing Bacteria Preference Towards More Corrosion Resistant Stainless Steel at Higher Salinities.</title>
        <authorList>
            <person name="Garrison C.E."/>
            <person name="Price K.A."/>
            <person name="Field E.K."/>
        </authorList>
    </citation>
    <scope>NUCLEOTIDE SEQUENCE [LARGE SCALE GENOMIC DNA]</scope>
    <source>
        <strain evidence="13 14">P3</strain>
    </source>
</reference>
<dbReference type="RefSeq" id="WP_138237982.1">
    <property type="nucleotide sequence ID" value="NZ_VBRY01000001.1"/>
</dbReference>
<evidence type="ECO:0000256" key="2">
    <source>
        <dbReference type="ARBA" id="ARBA00005011"/>
    </source>
</evidence>
<comment type="caution">
    <text evidence="13">The sequence shown here is derived from an EMBL/GenBank/DDBJ whole genome shotgun (WGS) entry which is preliminary data.</text>
</comment>
<evidence type="ECO:0000256" key="4">
    <source>
        <dbReference type="ARBA" id="ARBA00011738"/>
    </source>
</evidence>
<dbReference type="Gene3D" id="3.90.1150.10">
    <property type="entry name" value="Aspartate Aminotransferase, domain 1"/>
    <property type="match status" value="1"/>
</dbReference>
<evidence type="ECO:0000313" key="14">
    <source>
        <dbReference type="Proteomes" id="UP000306585"/>
    </source>
</evidence>
<dbReference type="InterPro" id="IPR005861">
    <property type="entry name" value="HisP_aminotrans"/>
</dbReference>
<comment type="subunit">
    <text evidence="4 11">Homodimer.</text>
</comment>
<evidence type="ECO:0000256" key="8">
    <source>
        <dbReference type="ARBA" id="ARBA00022898"/>
    </source>
</evidence>
<dbReference type="SUPFAM" id="SSF53383">
    <property type="entry name" value="PLP-dependent transferases"/>
    <property type="match status" value="1"/>
</dbReference>
<dbReference type="Pfam" id="PF00155">
    <property type="entry name" value="Aminotran_1_2"/>
    <property type="match status" value="1"/>
</dbReference>
<dbReference type="InterPro" id="IPR015421">
    <property type="entry name" value="PyrdxlP-dep_Trfase_major"/>
</dbReference>
<sequence length="344" mass="38032">MIRGDIKALAAYHVPDSSGLIKLDAMENPYVLPEGLHREWLNHLGTVDLNRYPDADMAGLRRKIAQREGLAPEQVLLGNGSDEIIQMLLLATNPGTCVVPKPTFVMYDLISRWLKRPVASVPLRADFSLDADQFLQVCAREKMEIAFLACPNNPTGNLWPEETVSRIARGINGQLVIDEAYAPFAERSHNHLIGPNVMVLRTFSKLGWAGLRLGYLLGDADQIAHLNKVRMPYNINALTQASADFLLDHLDVFEEQAALIRSERTRMFSALERMASVTVFPSQANFLLLRVADPKAVFEGLKEAGILIKNMHGADPMLAGCVRITIGTKEENDAVLAALQEIIG</sequence>
<dbReference type="CDD" id="cd00609">
    <property type="entry name" value="AAT_like"/>
    <property type="match status" value="1"/>
</dbReference>
<dbReference type="UniPathway" id="UPA00031">
    <property type="reaction ID" value="UER00012"/>
</dbReference>
<keyword evidence="7 11" id="KW-0808">Transferase</keyword>
<evidence type="ECO:0000256" key="1">
    <source>
        <dbReference type="ARBA" id="ARBA00001933"/>
    </source>
</evidence>
<evidence type="ECO:0000256" key="9">
    <source>
        <dbReference type="ARBA" id="ARBA00023102"/>
    </source>
</evidence>
<keyword evidence="14" id="KW-1185">Reference proteome</keyword>
<comment type="catalytic activity">
    <reaction evidence="10 11">
        <text>L-histidinol phosphate + 2-oxoglutarate = 3-(imidazol-4-yl)-2-oxopropyl phosphate + L-glutamate</text>
        <dbReference type="Rhea" id="RHEA:23744"/>
        <dbReference type="ChEBI" id="CHEBI:16810"/>
        <dbReference type="ChEBI" id="CHEBI:29985"/>
        <dbReference type="ChEBI" id="CHEBI:57766"/>
        <dbReference type="ChEBI" id="CHEBI:57980"/>
        <dbReference type="EC" id="2.6.1.9"/>
    </reaction>
</comment>
<dbReference type="GO" id="GO:0000105">
    <property type="term" value="P:L-histidine biosynthetic process"/>
    <property type="evidence" value="ECO:0007669"/>
    <property type="project" value="UniProtKB-UniRule"/>
</dbReference>
<protein>
    <recommendedName>
        <fullName evidence="11">Histidinol-phosphate aminotransferase</fullName>
        <ecNumber evidence="11">2.6.1.9</ecNumber>
    </recommendedName>
    <alternativeName>
        <fullName evidence="11">Imidazole acetol-phosphate transaminase</fullName>
    </alternativeName>
</protein>
<dbReference type="InterPro" id="IPR015424">
    <property type="entry name" value="PyrdxlP-dep_Trfase"/>
</dbReference>
<keyword evidence="9 11" id="KW-0368">Histidine biosynthesis</keyword>
<evidence type="ECO:0000256" key="6">
    <source>
        <dbReference type="ARBA" id="ARBA00022605"/>
    </source>
</evidence>
<name>A0A5R9GZC5_9PROT</name>
<evidence type="ECO:0000259" key="12">
    <source>
        <dbReference type="Pfam" id="PF00155"/>
    </source>
</evidence>
<comment type="cofactor">
    <cofactor evidence="1 11">
        <name>pyridoxal 5'-phosphate</name>
        <dbReference type="ChEBI" id="CHEBI:597326"/>
    </cofactor>
</comment>